<dbReference type="PROSITE" id="PS00018">
    <property type="entry name" value="EF_HAND_1"/>
    <property type="match status" value="1"/>
</dbReference>
<dbReference type="InterPro" id="IPR029071">
    <property type="entry name" value="Ubiquitin-like_domsf"/>
</dbReference>
<evidence type="ECO:0000259" key="3">
    <source>
        <dbReference type="PROSITE" id="PS50222"/>
    </source>
</evidence>
<dbReference type="GO" id="GO:0005509">
    <property type="term" value="F:calcium ion binding"/>
    <property type="evidence" value="ECO:0007669"/>
    <property type="project" value="InterPro"/>
</dbReference>
<proteinExistence type="predicted"/>
<dbReference type="SUPFAM" id="SSF47473">
    <property type="entry name" value="EF-hand"/>
    <property type="match status" value="1"/>
</dbReference>
<feature type="domain" description="EF-hand" evidence="3">
    <location>
        <begin position="398"/>
        <end position="433"/>
    </location>
</feature>
<keyword evidence="5" id="KW-1185">Reference proteome</keyword>
<dbReference type="Proteomes" id="UP001178507">
    <property type="component" value="Unassembled WGS sequence"/>
</dbReference>
<evidence type="ECO:0000259" key="2">
    <source>
        <dbReference type="PROSITE" id="PS50053"/>
    </source>
</evidence>
<dbReference type="AlphaFoldDB" id="A0AA36MNP9"/>
<evidence type="ECO:0000313" key="4">
    <source>
        <dbReference type="EMBL" id="CAJ1373802.1"/>
    </source>
</evidence>
<dbReference type="PROSITE" id="PS50053">
    <property type="entry name" value="UBIQUITIN_2"/>
    <property type="match status" value="1"/>
</dbReference>
<gene>
    <name evidence="4" type="ORF">EVOR1521_LOCUS3524</name>
</gene>
<dbReference type="Gene3D" id="3.10.20.90">
    <property type="entry name" value="Phosphatidylinositol 3-kinase Catalytic Subunit, Chain A, domain 1"/>
    <property type="match status" value="1"/>
</dbReference>
<keyword evidence="1" id="KW-0106">Calcium</keyword>
<dbReference type="InterPro" id="IPR011992">
    <property type="entry name" value="EF-hand-dom_pair"/>
</dbReference>
<organism evidence="4 5">
    <name type="scientific">Effrenium voratum</name>
    <dbReference type="NCBI Taxonomy" id="2562239"/>
    <lineage>
        <taxon>Eukaryota</taxon>
        <taxon>Sar</taxon>
        <taxon>Alveolata</taxon>
        <taxon>Dinophyceae</taxon>
        <taxon>Suessiales</taxon>
        <taxon>Symbiodiniaceae</taxon>
        <taxon>Effrenium</taxon>
    </lineage>
</organism>
<dbReference type="Gene3D" id="1.10.238.10">
    <property type="entry name" value="EF-hand"/>
    <property type="match status" value="1"/>
</dbReference>
<dbReference type="EMBL" id="CAUJNA010000217">
    <property type="protein sequence ID" value="CAJ1373802.1"/>
    <property type="molecule type" value="Genomic_DNA"/>
</dbReference>
<evidence type="ECO:0000256" key="1">
    <source>
        <dbReference type="ARBA" id="ARBA00022837"/>
    </source>
</evidence>
<protein>
    <submittedName>
        <fullName evidence="4">Uncharacterized protein</fullName>
    </submittedName>
</protein>
<dbReference type="SUPFAM" id="SSF54236">
    <property type="entry name" value="Ubiquitin-like"/>
    <property type="match status" value="1"/>
</dbReference>
<dbReference type="PROSITE" id="PS50222">
    <property type="entry name" value="EF_HAND_2"/>
    <property type="match status" value="1"/>
</dbReference>
<name>A0AA36MNP9_9DINO</name>
<sequence>MILANQTGGKHGAGFKKAKGRSTIEIKCLGSFEGPATGMLVTVGFGSRKQKARELVRHSFAEKSCCPLPKGRDPVWDLKAALCKVMVIGPAWTRGEIEKPAGSKDMGTWTAAASALRQPPLPQSSRHWRLAWKFTASEARICGAVGPAWTRGEIEKPAGSKSMGTWTVYTPEQQARLGVDESGTKVTAGNSGQVPFFTASEARTCGAVGPAWTRGEIEKPAGSKSMGTWTANVYTPEQQARLGQIGSRHWRLAWKFTASEARICGAVGPAWTRGEIEKPAGSKSMGTWTAAAYTPEQQARLGVDESGAKVTAQRLGAVGPAWTRGEIEKPAGSKNMGTWTAKVYTDEQQARLGVDEMGQKVQAEAERPAKAAAAPAPAPAAAPITPQYAAALLQSEKLLADMCKKYFRKYDADKDGCLELEEIKTLCGDLHFSLGIELADVAAHGFEVYDKALEDSVKPYSESTGEAKLSEEDFPKWFSKVLEDNVKAQLAKEQPKQESEILLLKVKAVSGASTTVEVPASATVADFAEMASAALDLPSAKTKITTGGEVLSDSLKLADAKLDSGSELTAVVMNTIKVKRHVYNARGGAPPYRGYNLVASDEVELLAASPLKDEWDKLVPGDGYPGEATKFSPTVLAFQATPSAQVPRKWEGGMNEVPVSETSTAEETFGTDGEARSPAFLHLQVESEARATKSEVELAILIPMRGFD</sequence>
<reference evidence="4" key="1">
    <citation type="submission" date="2023-08" db="EMBL/GenBank/DDBJ databases">
        <authorList>
            <person name="Chen Y."/>
            <person name="Shah S."/>
            <person name="Dougan E. K."/>
            <person name="Thang M."/>
            <person name="Chan C."/>
        </authorList>
    </citation>
    <scope>NUCLEOTIDE SEQUENCE</scope>
</reference>
<dbReference type="InterPro" id="IPR000626">
    <property type="entry name" value="Ubiquitin-like_dom"/>
</dbReference>
<feature type="domain" description="Ubiquitin-like" evidence="2">
    <location>
        <begin position="502"/>
        <end position="572"/>
    </location>
</feature>
<evidence type="ECO:0000313" key="5">
    <source>
        <dbReference type="Proteomes" id="UP001178507"/>
    </source>
</evidence>
<dbReference type="InterPro" id="IPR018247">
    <property type="entry name" value="EF_Hand_1_Ca_BS"/>
</dbReference>
<comment type="caution">
    <text evidence="4">The sequence shown here is derived from an EMBL/GenBank/DDBJ whole genome shotgun (WGS) entry which is preliminary data.</text>
</comment>
<accession>A0AA36MNP9</accession>
<dbReference type="CDD" id="cd17039">
    <property type="entry name" value="Ubl_ubiquitin_like"/>
    <property type="match status" value="1"/>
</dbReference>
<dbReference type="InterPro" id="IPR002048">
    <property type="entry name" value="EF_hand_dom"/>
</dbReference>